<dbReference type="Pfam" id="PF00252">
    <property type="entry name" value="Ribosomal_L16"/>
    <property type="match status" value="1"/>
</dbReference>
<dbReference type="Proteomes" id="UP000067434">
    <property type="component" value="Chromosome"/>
</dbReference>
<protein>
    <recommendedName>
        <fullName evidence="4">Large ribosomal subunit protein uL16</fullName>
    </recommendedName>
</protein>
<evidence type="ECO:0000313" key="6">
    <source>
        <dbReference type="Proteomes" id="UP000067434"/>
    </source>
</evidence>
<dbReference type="KEGG" id="thf:MA03_07345"/>
<organism evidence="5 6">
    <name type="scientific">Infirmifilum uzonense</name>
    <dbReference type="NCBI Taxonomy" id="1550241"/>
    <lineage>
        <taxon>Archaea</taxon>
        <taxon>Thermoproteota</taxon>
        <taxon>Thermoprotei</taxon>
        <taxon>Thermofilales</taxon>
        <taxon>Thermofilaceae</taxon>
        <taxon>Infirmifilum</taxon>
    </lineage>
</organism>
<dbReference type="PROSITE" id="PS01257">
    <property type="entry name" value="RIBOSOMAL_L10E"/>
    <property type="match status" value="1"/>
</dbReference>
<keyword evidence="3 4" id="KW-0687">Ribonucleoprotein</keyword>
<reference evidence="5 6" key="1">
    <citation type="journal article" date="2015" name="Stand. Genomic Sci.">
        <title>Complete genome sequence of and proposal of Thermofilum uzonense sp. nov. a novel hyperthermophilic crenarchaeon and emended description of the genus Thermofilum.</title>
        <authorList>
            <person name="Toshchakov S.V."/>
            <person name="Korzhenkov A.A."/>
            <person name="Samarov N.I."/>
            <person name="Mazunin I.O."/>
            <person name="Mozhey O.I."/>
            <person name="Shmyr I.S."/>
            <person name="Derbikova K.S."/>
            <person name="Taranov E.A."/>
            <person name="Dominova I.N."/>
            <person name="Bonch-Osmolovskaya E.A."/>
            <person name="Patrushev M.V."/>
            <person name="Podosokorskaya O.A."/>
            <person name="Kublanov I.V."/>
        </authorList>
    </citation>
    <scope>NUCLEOTIDE SEQUENCE [LARGE SCALE GENOMIC DNA]</scope>
    <source>
        <strain evidence="5 6">1807-2</strain>
    </source>
</reference>
<dbReference type="InterPro" id="IPR001197">
    <property type="entry name" value="Ribosomal_uL16_euk_arch"/>
</dbReference>
<name>A0A0F7FJK0_9CREN</name>
<dbReference type="GO" id="GO:0006412">
    <property type="term" value="P:translation"/>
    <property type="evidence" value="ECO:0007669"/>
    <property type="project" value="UniProtKB-UniRule"/>
</dbReference>
<accession>A0A0F7FJK0</accession>
<dbReference type="PIRSF" id="PIRSF005590">
    <property type="entry name" value="Ribosomal_L10"/>
    <property type="match status" value="1"/>
</dbReference>
<keyword evidence="2 4" id="KW-0689">Ribosomal protein</keyword>
<gene>
    <name evidence="4" type="primary">rpl10e</name>
    <name evidence="5" type="ORF">MA03_07345</name>
</gene>
<dbReference type="NCBIfam" id="NF003239">
    <property type="entry name" value="PRK04199.1-4"/>
    <property type="match status" value="1"/>
</dbReference>
<dbReference type="InterPro" id="IPR047873">
    <property type="entry name" value="Ribosomal_uL16"/>
</dbReference>
<dbReference type="PATRIC" id="fig|1550241.5.peg.1520"/>
<dbReference type="GeneID" id="25402034"/>
<dbReference type="STRING" id="1550241.MA03_07345"/>
<comment type="similarity">
    <text evidence="1 4">Belongs to the universal ribosomal protein uL16 family.</text>
</comment>
<dbReference type="OrthoDB" id="30538at2157"/>
<proteinExistence type="inferred from homology"/>
<dbReference type="PANTHER" id="PTHR11726">
    <property type="entry name" value="60S RIBOSOMAL PROTEIN L10"/>
    <property type="match status" value="1"/>
</dbReference>
<dbReference type="InterPro" id="IPR018255">
    <property type="entry name" value="Ribosomal_uL16_CS_euk_arc"/>
</dbReference>
<dbReference type="InterPro" id="IPR022981">
    <property type="entry name" value="Ribosomal_uL16_arc"/>
</dbReference>
<dbReference type="InterPro" id="IPR016180">
    <property type="entry name" value="Ribosomal_uL16_dom"/>
</dbReference>
<evidence type="ECO:0000256" key="4">
    <source>
        <dbReference type="HAMAP-Rule" id="MF_00448"/>
    </source>
</evidence>
<evidence type="ECO:0000256" key="3">
    <source>
        <dbReference type="ARBA" id="ARBA00023274"/>
    </source>
</evidence>
<dbReference type="SUPFAM" id="SSF54686">
    <property type="entry name" value="Ribosomal protein L16p/L10e"/>
    <property type="match status" value="1"/>
</dbReference>
<sequence length="168" mass="18755">MPLRPGKCYRHFGTPPYTRLEYIKSNPPVLIPKFDLGNAKGSFNTTLKLMVLKPGQIRANALEAARQHVNKYLSAKVGDANYFLRIAVYPHHILRENKMMAMAGADRLQDGMRLSFGTPVGRAARVETNQPIIIVKIDAKNVEHAKEALRRAASKIPLPTRIVVEQAS</sequence>
<dbReference type="AlphaFoldDB" id="A0A0F7FJK0"/>
<dbReference type="HOGENOM" id="CLU_084051_0_2_2"/>
<evidence type="ECO:0000313" key="5">
    <source>
        <dbReference type="EMBL" id="AKG39094.1"/>
    </source>
</evidence>
<dbReference type="NCBIfam" id="NF003236">
    <property type="entry name" value="PRK04199.1-1"/>
    <property type="match status" value="1"/>
</dbReference>
<evidence type="ECO:0000256" key="1">
    <source>
        <dbReference type="ARBA" id="ARBA00008931"/>
    </source>
</evidence>
<dbReference type="GO" id="GO:1990904">
    <property type="term" value="C:ribonucleoprotein complex"/>
    <property type="evidence" value="ECO:0007669"/>
    <property type="project" value="UniProtKB-KW"/>
</dbReference>
<dbReference type="CDD" id="cd01433">
    <property type="entry name" value="Ribosomal_L16_L10e"/>
    <property type="match status" value="1"/>
</dbReference>
<dbReference type="EMBL" id="CP009961">
    <property type="protein sequence ID" value="AKG39094.1"/>
    <property type="molecule type" value="Genomic_DNA"/>
</dbReference>
<evidence type="ECO:0000256" key="2">
    <source>
        <dbReference type="ARBA" id="ARBA00022980"/>
    </source>
</evidence>
<dbReference type="Gene3D" id="3.90.1170.10">
    <property type="entry name" value="Ribosomal protein L10e/L16"/>
    <property type="match status" value="1"/>
</dbReference>
<dbReference type="RefSeq" id="WP_052884631.1">
    <property type="nucleotide sequence ID" value="NZ_CP009961.1"/>
</dbReference>
<dbReference type="GO" id="GO:0003735">
    <property type="term" value="F:structural constituent of ribosome"/>
    <property type="evidence" value="ECO:0007669"/>
    <property type="project" value="InterPro"/>
</dbReference>
<dbReference type="HAMAP" id="MF_00448">
    <property type="entry name" value="Ribosomal_uL16_arch"/>
    <property type="match status" value="1"/>
</dbReference>
<dbReference type="GO" id="GO:0005840">
    <property type="term" value="C:ribosome"/>
    <property type="evidence" value="ECO:0007669"/>
    <property type="project" value="UniProtKB-KW"/>
</dbReference>
<dbReference type="InterPro" id="IPR036920">
    <property type="entry name" value="Ribosomal_uL16_sf"/>
</dbReference>
<keyword evidence="6" id="KW-1185">Reference proteome</keyword>